<dbReference type="PROSITE" id="PS50883">
    <property type="entry name" value="EAL"/>
    <property type="match status" value="1"/>
</dbReference>
<gene>
    <name evidence="2" type="primary">dosP_1</name>
    <name evidence="2" type="ORF">Poly30_38640</name>
</gene>
<dbReference type="PANTHER" id="PTHR33121">
    <property type="entry name" value="CYCLIC DI-GMP PHOSPHODIESTERASE PDEF"/>
    <property type="match status" value="1"/>
</dbReference>
<dbReference type="InterPro" id="IPR035919">
    <property type="entry name" value="EAL_sf"/>
</dbReference>
<name>A0A518EW62_9BACT</name>
<evidence type="ECO:0000259" key="1">
    <source>
        <dbReference type="PROSITE" id="PS50883"/>
    </source>
</evidence>
<reference evidence="2 3" key="1">
    <citation type="submission" date="2019-02" db="EMBL/GenBank/DDBJ databases">
        <title>Deep-cultivation of Planctomycetes and their phenomic and genomic characterization uncovers novel biology.</title>
        <authorList>
            <person name="Wiegand S."/>
            <person name="Jogler M."/>
            <person name="Boedeker C."/>
            <person name="Pinto D."/>
            <person name="Vollmers J."/>
            <person name="Rivas-Marin E."/>
            <person name="Kohn T."/>
            <person name="Peeters S.H."/>
            <person name="Heuer A."/>
            <person name="Rast P."/>
            <person name="Oberbeckmann S."/>
            <person name="Bunk B."/>
            <person name="Jeske O."/>
            <person name="Meyerdierks A."/>
            <person name="Storesund J.E."/>
            <person name="Kallscheuer N."/>
            <person name="Luecker S."/>
            <person name="Lage O.M."/>
            <person name="Pohl T."/>
            <person name="Merkel B.J."/>
            <person name="Hornburger P."/>
            <person name="Mueller R.-W."/>
            <person name="Bruemmer F."/>
            <person name="Labrenz M."/>
            <person name="Spormann A.M."/>
            <person name="Op den Camp H."/>
            <person name="Overmann J."/>
            <person name="Amann R."/>
            <person name="Jetten M.S.M."/>
            <person name="Mascher T."/>
            <person name="Medema M.H."/>
            <person name="Devos D.P."/>
            <person name="Kaster A.-K."/>
            <person name="Ovreas L."/>
            <person name="Rohde M."/>
            <person name="Galperin M.Y."/>
            <person name="Jogler C."/>
        </authorList>
    </citation>
    <scope>NUCLEOTIDE SEQUENCE [LARGE SCALE GENOMIC DNA]</scope>
    <source>
        <strain evidence="2 3">Poly30</strain>
    </source>
</reference>
<dbReference type="Pfam" id="PF00563">
    <property type="entry name" value="EAL"/>
    <property type="match status" value="1"/>
</dbReference>
<dbReference type="EMBL" id="CP036434">
    <property type="protein sequence ID" value="QDV08326.1"/>
    <property type="molecule type" value="Genomic_DNA"/>
</dbReference>
<dbReference type="InterPro" id="IPR050706">
    <property type="entry name" value="Cyclic-di-GMP_PDE-like"/>
</dbReference>
<dbReference type="InterPro" id="IPR001633">
    <property type="entry name" value="EAL_dom"/>
</dbReference>
<evidence type="ECO:0000313" key="3">
    <source>
        <dbReference type="Proteomes" id="UP000320390"/>
    </source>
</evidence>
<evidence type="ECO:0000313" key="2">
    <source>
        <dbReference type="EMBL" id="QDV08326.1"/>
    </source>
</evidence>
<dbReference type="GO" id="GO:0071111">
    <property type="term" value="F:cyclic-guanylate-specific phosphodiesterase activity"/>
    <property type="evidence" value="ECO:0007669"/>
    <property type="project" value="UniProtKB-EC"/>
</dbReference>
<dbReference type="EC" id="3.1.4.52" evidence="2"/>
<protein>
    <submittedName>
        <fullName evidence="2">Oxygen sensor protein DosP</fullName>
        <ecNumber evidence="2">3.1.4.52</ecNumber>
    </submittedName>
</protein>
<keyword evidence="3" id="KW-1185">Reference proteome</keyword>
<dbReference type="Gene3D" id="3.20.20.450">
    <property type="entry name" value="EAL domain"/>
    <property type="match status" value="1"/>
</dbReference>
<dbReference type="Proteomes" id="UP000320390">
    <property type="component" value="Chromosome"/>
</dbReference>
<dbReference type="CDD" id="cd01948">
    <property type="entry name" value="EAL"/>
    <property type="match status" value="1"/>
</dbReference>
<dbReference type="SMART" id="SM00052">
    <property type="entry name" value="EAL"/>
    <property type="match status" value="1"/>
</dbReference>
<accession>A0A518EW62</accession>
<dbReference type="PANTHER" id="PTHR33121:SF79">
    <property type="entry name" value="CYCLIC DI-GMP PHOSPHODIESTERASE PDED-RELATED"/>
    <property type="match status" value="1"/>
</dbReference>
<sequence length="428" mass="46196">MSAVSQDTTRLLPLQDWIQYWTTSAEAQSRPPQGVFCIEIKDRSPAGGVLGPGVVAHIWDHLSDQDDEPILLGKIDDTQVVVVAEAPNRWASLAARVVECAVTRGVLPHDVGVGIGHAEIGPEGVELARAVELAAAAALQACDQGIGFKRRGPADERADARSHAIDRNLKAALQPRPDGASSDTGGLRLLYQPKVDAQSEAIVSVEALLRFECPSYGAIPTGELIARAEANGLGEALDRWVLGRVIHTLDEFDARWLPGLPISMNLGARTALRPGFVEAVEAALAAARVDPGLLEIELREDEMLANLEAGSRVISDLTSLGVSVALDGFGRNRTTLSDLRRLRVATLKLDRSIVAEMMSDENVQMLAHGMLHLARVMQMETVAVGIETKEQHEHLRQAGCATLQGYLFHKPMERDAIIDHVLSSEAFV</sequence>
<keyword evidence="2" id="KW-0378">Hydrolase</keyword>
<feature type="domain" description="EAL" evidence="1">
    <location>
        <begin position="162"/>
        <end position="425"/>
    </location>
</feature>
<proteinExistence type="predicted"/>
<dbReference type="SUPFAM" id="SSF141868">
    <property type="entry name" value="EAL domain-like"/>
    <property type="match status" value="1"/>
</dbReference>
<organism evidence="2 3">
    <name type="scientific">Saltatorellus ferox</name>
    <dbReference type="NCBI Taxonomy" id="2528018"/>
    <lineage>
        <taxon>Bacteria</taxon>
        <taxon>Pseudomonadati</taxon>
        <taxon>Planctomycetota</taxon>
        <taxon>Planctomycetia</taxon>
        <taxon>Planctomycetia incertae sedis</taxon>
        <taxon>Saltatorellus</taxon>
    </lineage>
</organism>
<dbReference type="AlphaFoldDB" id="A0A518EW62"/>